<sequence length="68" mass="8240">MTQYSRTELKARVRDLRAEHRQLDHAIMEMELQLYCNQLELRRLKMRKLQLKDTIARLESMLIPNLDA</sequence>
<comment type="caution">
    <text evidence="2">The sequence shown here is derived from an EMBL/GenBank/DDBJ whole genome shotgun (WGS) entry which is preliminary data.</text>
</comment>
<dbReference type="RefSeq" id="WP_109718644.1">
    <property type="nucleotide sequence ID" value="NZ_QEQK01000001.1"/>
</dbReference>
<accession>A0A363UQP8</accession>
<proteinExistence type="predicted"/>
<evidence type="ECO:0000313" key="3">
    <source>
        <dbReference type="Proteomes" id="UP000251800"/>
    </source>
</evidence>
<evidence type="ECO:0000313" key="2">
    <source>
        <dbReference type="EMBL" id="PWN57788.1"/>
    </source>
</evidence>
<reference evidence="2 3" key="1">
    <citation type="submission" date="2018-05" db="EMBL/GenBank/DDBJ databases">
        <title>Abyssibacter profundi OUC007T gen. nov., sp. nov, a marine bacterium isolated from seawater of the Mariana Trench.</title>
        <authorList>
            <person name="Zhou S."/>
        </authorList>
    </citation>
    <scope>NUCLEOTIDE SEQUENCE [LARGE SCALE GENOMIC DNA]</scope>
    <source>
        <strain evidence="2 3">OUC007</strain>
    </source>
</reference>
<dbReference type="Proteomes" id="UP000251800">
    <property type="component" value="Unassembled WGS sequence"/>
</dbReference>
<evidence type="ECO:0000256" key="1">
    <source>
        <dbReference type="SAM" id="Coils"/>
    </source>
</evidence>
<name>A0A363UQP8_9GAMM</name>
<dbReference type="Gene3D" id="6.10.280.50">
    <property type="match status" value="1"/>
</dbReference>
<feature type="coiled-coil region" evidence="1">
    <location>
        <begin position="6"/>
        <end position="61"/>
    </location>
</feature>
<evidence type="ECO:0008006" key="4">
    <source>
        <dbReference type="Google" id="ProtNLM"/>
    </source>
</evidence>
<dbReference type="OrthoDB" id="5787087at2"/>
<dbReference type="InterPro" id="IPR007420">
    <property type="entry name" value="DUF465"/>
</dbReference>
<keyword evidence="3" id="KW-1185">Reference proteome</keyword>
<organism evidence="2 3">
    <name type="scientific">Abyssibacter profundi</name>
    <dbReference type="NCBI Taxonomy" id="2182787"/>
    <lineage>
        <taxon>Bacteria</taxon>
        <taxon>Pseudomonadati</taxon>
        <taxon>Pseudomonadota</taxon>
        <taxon>Gammaproteobacteria</taxon>
        <taxon>Chromatiales</taxon>
        <taxon>Oceanococcaceae</taxon>
        <taxon>Abyssibacter</taxon>
    </lineage>
</organism>
<keyword evidence="1" id="KW-0175">Coiled coil</keyword>
<protein>
    <recommendedName>
        <fullName evidence="4">DUF465 domain-containing protein</fullName>
    </recommendedName>
</protein>
<dbReference type="EMBL" id="QEQK01000001">
    <property type="protein sequence ID" value="PWN57788.1"/>
    <property type="molecule type" value="Genomic_DNA"/>
</dbReference>
<dbReference type="InterPro" id="IPR038444">
    <property type="entry name" value="DUF465_sf"/>
</dbReference>
<gene>
    <name evidence="2" type="ORF">DEH80_01225</name>
</gene>
<dbReference type="AlphaFoldDB" id="A0A363UQP8"/>
<dbReference type="Pfam" id="PF04325">
    <property type="entry name" value="DUF465"/>
    <property type="match status" value="1"/>
</dbReference>